<dbReference type="EMBL" id="HBJA01091764">
    <property type="protein sequence ID" value="CAE0820743.1"/>
    <property type="molecule type" value="Transcribed_RNA"/>
</dbReference>
<name>A0A7S4FZZ5_9EUGL</name>
<evidence type="ECO:0000313" key="1">
    <source>
        <dbReference type="EMBL" id="CAE0820743.1"/>
    </source>
</evidence>
<accession>A0A7S4FZZ5</accession>
<proteinExistence type="predicted"/>
<reference evidence="1" key="1">
    <citation type="submission" date="2021-01" db="EMBL/GenBank/DDBJ databases">
        <authorList>
            <person name="Corre E."/>
            <person name="Pelletier E."/>
            <person name="Niang G."/>
            <person name="Scheremetjew M."/>
            <person name="Finn R."/>
            <person name="Kale V."/>
            <person name="Holt S."/>
            <person name="Cochrane G."/>
            <person name="Meng A."/>
            <person name="Brown T."/>
            <person name="Cohen L."/>
        </authorList>
    </citation>
    <scope>NUCLEOTIDE SEQUENCE</scope>
    <source>
        <strain evidence="1">CCMP1594</strain>
    </source>
</reference>
<dbReference type="AlphaFoldDB" id="A0A7S4FZZ5"/>
<gene>
    <name evidence="1" type="ORF">EGYM00163_LOCUS31915</name>
</gene>
<protein>
    <submittedName>
        <fullName evidence="1">Uncharacterized protein</fullName>
    </submittedName>
</protein>
<organism evidence="1">
    <name type="scientific">Eutreptiella gymnastica</name>
    <dbReference type="NCBI Taxonomy" id="73025"/>
    <lineage>
        <taxon>Eukaryota</taxon>
        <taxon>Discoba</taxon>
        <taxon>Euglenozoa</taxon>
        <taxon>Euglenida</taxon>
        <taxon>Spirocuta</taxon>
        <taxon>Euglenophyceae</taxon>
        <taxon>Eutreptiales</taxon>
        <taxon>Eutreptiaceae</taxon>
        <taxon>Eutreptiella</taxon>
    </lineage>
</organism>
<sequence>MSAISGPHCTTHSPPPMGHVRWAAATLCSGTLHTPSHMGTTPRGNRHTVLPNWANPLPLPSNRKVLMADPDPQFLIGGGCNAREKSNQVGAETGHRFIQTGAFRADMYVYT</sequence>